<sequence length="107" mass="12533">MQKQYSTTFREFITRDDNGRYHVRLGPQVFSTDYQFKDVRIEGENGGTSVSPDTLQAKPWIMRNLRHEVGFQHKKAVAIMFGDPCFRRERYSANQRIAYKNALSNGR</sequence>
<reference evidence="1" key="1">
    <citation type="journal article" date="2022" name="J Glob Antimicrob Resist">
        <title>Comparative analysis of IMP-4- and OXA-58-containing plasmids of three carbapenemase-producing Acinetobacter ursingii strains in the Netherlands.</title>
        <authorList>
            <person name="Hendrickx A.P.A."/>
            <person name="Schade R.P."/>
            <person name="Landman F."/>
            <person name="Bosch T."/>
            <person name="Schouls L.M."/>
            <person name="van Dijk K."/>
        </authorList>
    </citation>
    <scope>NUCLEOTIDE SEQUENCE</scope>
    <source>
        <strain evidence="1">RIVM_C010559</strain>
    </source>
</reference>
<proteinExistence type="predicted"/>
<gene>
    <name evidence="1" type="ORF">LSO60_06990</name>
</gene>
<dbReference type="Proteomes" id="UP001164064">
    <property type="component" value="Chromosome"/>
</dbReference>
<protein>
    <submittedName>
        <fullName evidence="1">Uncharacterized protein</fullName>
    </submittedName>
</protein>
<dbReference type="RefSeq" id="WP_151675584.1">
    <property type="nucleotide sequence ID" value="NZ_BKFK01000002.1"/>
</dbReference>
<dbReference type="EMBL" id="CP089051">
    <property type="protein sequence ID" value="UYF72991.1"/>
    <property type="molecule type" value="Genomic_DNA"/>
</dbReference>
<organism evidence="1 2">
    <name type="scientific">Acinetobacter ursingii</name>
    <dbReference type="NCBI Taxonomy" id="108980"/>
    <lineage>
        <taxon>Bacteria</taxon>
        <taxon>Pseudomonadati</taxon>
        <taxon>Pseudomonadota</taxon>
        <taxon>Gammaproteobacteria</taxon>
        <taxon>Moraxellales</taxon>
        <taxon>Moraxellaceae</taxon>
        <taxon>Acinetobacter</taxon>
    </lineage>
</organism>
<dbReference type="AlphaFoldDB" id="A0AA46P2C4"/>
<evidence type="ECO:0000313" key="2">
    <source>
        <dbReference type="Proteomes" id="UP001164064"/>
    </source>
</evidence>
<accession>A0AA46P2C4</accession>
<name>A0AA46P2C4_9GAMM</name>
<evidence type="ECO:0000313" key="1">
    <source>
        <dbReference type="EMBL" id="UYF72991.1"/>
    </source>
</evidence>